<dbReference type="Proteomes" id="UP001062846">
    <property type="component" value="Chromosome 7"/>
</dbReference>
<proteinExistence type="predicted"/>
<gene>
    <name evidence="1" type="ORF">RHMOL_Rhmol07G0205000</name>
</gene>
<keyword evidence="2" id="KW-1185">Reference proteome</keyword>
<comment type="caution">
    <text evidence="1">The sequence shown here is derived from an EMBL/GenBank/DDBJ whole genome shotgun (WGS) entry which is preliminary data.</text>
</comment>
<reference evidence="1" key="1">
    <citation type="submission" date="2022-02" db="EMBL/GenBank/DDBJ databases">
        <title>Plant Genome Project.</title>
        <authorList>
            <person name="Zhang R.-G."/>
        </authorList>
    </citation>
    <scope>NUCLEOTIDE SEQUENCE</scope>
    <source>
        <strain evidence="1">AT1</strain>
    </source>
</reference>
<accession>A0ACC0N2K2</accession>
<protein>
    <submittedName>
        <fullName evidence="1">Uncharacterized protein</fullName>
    </submittedName>
</protein>
<evidence type="ECO:0000313" key="1">
    <source>
        <dbReference type="EMBL" id="KAI8547552.1"/>
    </source>
</evidence>
<dbReference type="EMBL" id="CM046394">
    <property type="protein sequence ID" value="KAI8547552.1"/>
    <property type="molecule type" value="Genomic_DNA"/>
</dbReference>
<sequence>MILAQASSNFKTFFETGLAVEEAVQLGILENTNNPNAFCAFHQMPGHATNDCHHLIDDGSIPMLNLRSKGGF</sequence>
<name>A0ACC0N2K2_RHOML</name>
<organism evidence="1 2">
    <name type="scientific">Rhododendron molle</name>
    <name type="common">Chinese azalea</name>
    <name type="synonym">Azalea mollis</name>
    <dbReference type="NCBI Taxonomy" id="49168"/>
    <lineage>
        <taxon>Eukaryota</taxon>
        <taxon>Viridiplantae</taxon>
        <taxon>Streptophyta</taxon>
        <taxon>Embryophyta</taxon>
        <taxon>Tracheophyta</taxon>
        <taxon>Spermatophyta</taxon>
        <taxon>Magnoliopsida</taxon>
        <taxon>eudicotyledons</taxon>
        <taxon>Gunneridae</taxon>
        <taxon>Pentapetalae</taxon>
        <taxon>asterids</taxon>
        <taxon>Ericales</taxon>
        <taxon>Ericaceae</taxon>
        <taxon>Ericoideae</taxon>
        <taxon>Rhodoreae</taxon>
        <taxon>Rhododendron</taxon>
    </lineage>
</organism>
<evidence type="ECO:0000313" key="2">
    <source>
        <dbReference type="Proteomes" id="UP001062846"/>
    </source>
</evidence>